<dbReference type="Pfam" id="PF13358">
    <property type="entry name" value="DDE_3"/>
    <property type="match status" value="1"/>
</dbReference>
<dbReference type="InterPro" id="IPR038717">
    <property type="entry name" value="Tc1-like_DDE_dom"/>
</dbReference>
<protein>
    <recommendedName>
        <fullName evidence="5">Transposable element Tc1 transposase</fullName>
    </recommendedName>
</protein>
<accession>A0ABQ8ST92</accession>
<dbReference type="Proteomes" id="UP001148838">
    <property type="component" value="Unassembled WGS sequence"/>
</dbReference>
<dbReference type="PANTHER" id="PTHR23022:SF134">
    <property type="entry name" value="TRANSPOSABLE ELEMENT TC1 TRANSPOSASE"/>
    <property type="match status" value="1"/>
</dbReference>
<gene>
    <name evidence="3" type="ORF">ANN_17555</name>
</gene>
<name>A0ABQ8ST92_PERAM</name>
<dbReference type="Gene3D" id="3.30.420.10">
    <property type="entry name" value="Ribonuclease H-like superfamily/Ribonuclease H"/>
    <property type="match status" value="1"/>
</dbReference>
<dbReference type="PANTHER" id="PTHR23022">
    <property type="entry name" value="TRANSPOSABLE ELEMENT-RELATED"/>
    <property type="match status" value="1"/>
</dbReference>
<organism evidence="3 4">
    <name type="scientific">Periplaneta americana</name>
    <name type="common">American cockroach</name>
    <name type="synonym">Blatta americana</name>
    <dbReference type="NCBI Taxonomy" id="6978"/>
    <lineage>
        <taxon>Eukaryota</taxon>
        <taxon>Metazoa</taxon>
        <taxon>Ecdysozoa</taxon>
        <taxon>Arthropoda</taxon>
        <taxon>Hexapoda</taxon>
        <taxon>Insecta</taxon>
        <taxon>Pterygota</taxon>
        <taxon>Neoptera</taxon>
        <taxon>Polyneoptera</taxon>
        <taxon>Dictyoptera</taxon>
        <taxon>Blattodea</taxon>
        <taxon>Blattoidea</taxon>
        <taxon>Blattidae</taxon>
        <taxon>Blattinae</taxon>
        <taxon>Periplaneta</taxon>
    </lineage>
</organism>
<evidence type="ECO:0000313" key="3">
    <source>
        <dbReference type="EMBL" id="KAJ4437411.1"/>
    </source>
</evidence>
<dbReference type="InterPro" id="IPR036397">
    <property type="entry name" value="RNaseH_sf"/>
</dbReference>
<dbReference type="InterPro" id="IPR002492">
    <property type="entry name" value="Transposase_Tc1-like"/>
</dbReference>
<comment type="caution">
    <text evidence="3">The sequence shown here is derived from an EMBL/GenBank/DDBJ whole genome shotgun (WGS) entry which is preliminary data.</text>
</comment>
<feature type="domain" description="Tc1-like transposase DDE" evidence="2">
    <location>
        <begin position="127"/>
        <end position="279"/>
    </location>
</feature>
<dbReference type="Pfam" id="PF01498">
    <property type="entry name" value="HTH_Tnp_Tc3_2"/>
    <property type="match status" value="1"/>
</dbReference>
<dbReference type="InterPro" id="IPR052338">
    <property type="entry name" value="Transposase_5"/>
</dbReference>
<dbReference type="EMBL" id="JAJSOF020000021">
    <property type="protein sequence ID" value="KAJ4437411.1"/>
    <property type="molecule type" value="Genomic_DNA"/>
</dbReference>
<evidence type="ECO:0000259" key="1">
    <source>
        <dbReference type="Pfam" id="PF01498"/>
    </source>
</evidence>
<feature type="domain" description="Transposase Tc1-like" evidence="1">
    <location>
        <begin position="47"/>
        <end position="118"/>
    </location>
</feature>
<sequence>MAGLCEGGTEPPGSPKATRIVNRYKYNGGIQNERGRGRKKLNERDERQIVSTVRRNPRLSAPKLTSDVNATLNRPVFTETTRRTSRRAGYHGRVARKKPRITEVNRRKRLDFAKRYVNCSEEFWKSVIFSDESKFNISGSDGRNFVWRRVNTKFKKENLRPTVKHGGGSSMVWGYISANGVGNLAFIESTMNQYGYLNILRQNLQQSAEKMGLGSYYQFQHDNDPKHTVLNVKLWLLYNTSKRLNTPPQSPDLNPTENLWWELEKRVQKHHVTNKSQLKAALIQE</sequence>
<evidence type="ECO:0008006" key="5">
    <source>
        <dbReference type="Google" id="ProtNLM"/>
    </source>
</evidence>
<keyword evidence="4" id="KW-1185">Reference proteome</keyword>
<proteinExistence type="predicted"/>
<evidence type="ECO:0000313" key="4">
    <source>
        <dbReference type="Proteomes" id="UP001148838"/>
    </source>
</evidence>
<reference evidence="3 4" key="1">
    <citation type="journal article" date="2022" name="Allergy">
        <title>Genome assembly and annotation of Periplaneta americana reveal a comprehensive cockroach allergen profile.</title>
        <authorList>
            <person name="Wang L."/>
            <person name="Xiong Q."/>
            <person name="Saelim N."/>
            <person name="Wang L."/>
            <person name="Nong W."/>
            <person name="Wan A.T."/>
            <person name="Shi M."/>
            <person name="Liu X."/>
            <person name="Cao Q."/>
            <person name="Hui J.H.L."/>
            <person name="Sookrung N."/>
            <person name="Leung T.F."/>
            <person name="Tungtrongchitr A."/>
            <person name="Tsui S.K.W."/>
        </authorList>
    </citation>
    <scope>NUCLEOTIDE SEQUENCE [LARGE SCALE GENOMIC DNA]</scope>
    <source>
        <strain evidence="3">PWHHKU_190912</strain>
    </source>
</reference>
<evidence type="ECO:0000259" key="2">
    <source>
        <dbReference type="Pfam" id="PF13358"/>
    </source>
</evidence>